<reference evidence="4 5" key="1">
    <citation type="submission" date="2016-10" db="EMBL/GenBank/DDBJ databases">
        <authorList>
            <person name="de Groot N.N."/>
        </authorList>
    </citation>
    <scope>NUCLEOTIDE SEQUENCE [LARGE SCALE GENOMIC DNA]</scope>
    <source>
        <strain evidence="4 5">CGMCC 1.10267</strain>
    </source>
</reference>
<evidence type="ECO:0000313" key="4">
    <source>
        <dbReference type="EMBL" id="SDG51807.1"/>
    </source>
</evidence>
<organism evidence="4 5">
    <name type="scientific">Pelagibacterium luteolum</name>
    <dbReference type="NCBI Taxonomy" id="440168"/>
    <lineage>
        <taxon>Bacteria</taxon>
        <taxon>Pseudomonadati</taxon>
        <taxon>Pseudomonadota</taxon>
        <taxon>Alphaproteobacteria</taxon>
        <taxon>Hyphomicrobiales</taxon>
        <taxon>Devosiaceae</taxon>
        <taxon>Pelagibacterium</taxon>
    </lineage>
</organism>
<dbReference type="InterPro" id="IPR050463">
    <property type="entry name" value="Gfo/Idh/MocA_oxidrdct_glycsds"/>
</dbReference>
<sequence length="348" mass="38131">MRLVILGTGNMASSHAAHFAAIEGVSLVGAVDVSHDRASRFAHTYDIPRTFSSLEDALDWGAFDAIANVTPDRFHYETSMKAIAAGKHVFCEKPLATHHDHAVEMADAAEKAGLINMVNLTYRNVAELQKFRQLVDEGTIGEIKHVEASYLQSWLVSKAWGDWRTEPTWLWRLSKDHGSNGTLGDIGIHILDFAVYGINAPISHAFCRLRAFDKAPDGKIGDYTLDANDSFTMSLEFGSGALGVVHATRWAPGYLNTLRLRAYGDKGGLEIQHGMGGSSLQMCAGDNVEIAQWENVQVEPVPTNYHRFAEAVAAGVNGEPSFRHAADLQRVLDLGFVSEEKRREIALG</sequence>
<dbReference type="PANTHER" id="PTHR43818">
    <property type="entry name" value="BCDNA.GH03377"/>
    <property type="match status" value="1"/>
</dbReference>
<keyword evidence="5" id="KW-1185">Reference proteome</keyword>
<dbReference type="InterPro" id="IPR055170">
    <property type="entry name" value="GFO_IDH_MocA-like_dom"/>
</dbReference>
<dbReference type="STRING" id="440168.SAMN04487974_103318"/>
<dbReference type="InterPro" id="IPR036291">
    <property type="entry name" value="NAD(P)-bd_dom_sf"/>
</dbReference>
<accession>A0A1G7UWE2</accession>
<dbReference type="RefSeq" id="WP_090594493.1">
    <property type="nucleotide sequence ID" value="NZ_FNCS01000003.1"/>
</dbReference>
<evidence type="ECO:0000259" key="3">
    <source>
        <dbReference type="Pfam" id="PF22725"/>
    </source>
</evidence>
<dbReference type="Gene3D" id="3.30.360.10">
    <property type="entry name" value="Dihydrodipicolinate Reductase, domain 2"/>
    <property type="match status" value="1"/>
</dbReference>
<dbReference type="Gene3D" id="3.40.50.720">
    <property type="entry name" value="NAD(P)-binding Rossmann-like Domain"/>
    <property type="match status" value="1"/>
</dbReference>
<dbReference type="InterPro" id="IPR000683">
    <property type="entry name" value="Gfo/Idh/MocA-like_OxRdtase_N"/>
</dbReference>
<dbReference type="SUPFAM" id="SSF55347">
    <property type="entry name" value="Glyceraldehyde-3-phosphate dehydrogenase-like, C-terminal domain"/>
    <property type="match status" value="1"/>
</dbReference>
<name>A0A1G7UWE2_9HYPH</name>
<dbReference type="Pfam" id="PF01408">
    <property type="entry name" value="GFO_IDH_MocA"/>
    <property type="match status" value="1"/>
</dbReference>
<keyword evidence="1" id="KW-0560">Oxidoreductase</keyword>
<proteinExistence type="predicted"/>
<feature type="domain" description="GFO/IDH/MocA-like oxidoreductase" evidence="3">
    <location>
        <begin position="129"/>
        <end position="270"/>
    </location>
</feature>
<evidence type="ECO:0000256" key="1">
    <source>
        <dbReference type="ARBA" id="ARBA00023002"/>
    </source>
</evidence>
<gene>
    <name evidence="4" type="ORF">SAMN04487974_103318</name>
</gene>
<feature type="domain" description="Gfo/Idh/MocA-like oxidoreductase N-terminal" evidence="2">
    <location>
        <begin position="2"/>
        <end position="119"/>
    </location>
</feature>
<dbReference type="EMBL" id="FNCS01000003">
    <property type="protein sequence ID" value="SDG51807.1"/>
    <property type="molecule type" value="Genomic_DNA"/>
</dbReference>
<evidence type="ECO:0000313" key="5">
    <source>
        <dbReference type="Proteomes" id="UP000199495"/>
    </source>
</evidence>
<dbReference type="Proteomes" id="UP000199495">
    <property type="component" value="Unassembled WGS sequence"/>
</dbReference>
<dbReference type="AlphaFoldDB" id="A0A1G7UWE2"/>
<dbReference type="GO" id="GO:0000166">
    <property type="term" value="F:nucleotide binding"/>
    <property type="evidence" value="ECO:0007669"/>
    <property type="project" value="InterPro"/>
</dbReference>
<protein>
    <submittedName>
        <fullName evidence="4">Predicted dehydrogenase</fullName>
    </submittedName>
</protein>
<evidence type="ECO:0000259" key="2">
    <source>
        <dbReference type="Pfam" id="PF01408"/>
    </source>
</evidence>
<dbReference type="Pfam" id="PF22725">
    <property type="entry name" value="GFO_IDH_MocA_C3"/>
    <property type="match status" value="1"/>
</dbReference>
<dbReference type="GO" id="GO:0016491">
    <property type="term" value="F:oxidoreductase activity"/>
    <property type="evidence" value="ECO:0007669"/>
    <property type="project" value="UniProtKB-KW"/>
</dbReference>
<dbReference type="PANTHER" id="PTHR43818:SF11">
    <property type="entry name" value="BCDNA.GH03377"/>
    <property type="match status" value="1"/>
</dbReference>
<dbReference type="SUPFAM" id="SSF51735">
    <property type="entry name" value="NAD(P)-binding Rossmann-fold domains"/>
    <property type="match status" value="1"/>
</dbReference>
<dbReference type="OrthoDB" id="9792935at2"/>